<protein>
    <submittedName>
        <fullName evidence="2">Glutaredoxin</fullName>
    </submittedName>
</protein>
<evidence type="ECO:0000259" key="1">
    <source>
        <dbReference type="Pfam" id="PF00462"/>
    </source>
</evidence>
<name>A0A097EYC7_9CAUD</name>
<evidence type="ECO:0000313" key="2">
    <source>
        <dbReference type="EMBL" id="AIT14431.1"/>
    </source>
</evidence>
<feature type="domain" description="Glutaredoxin" evidence="1">
    <location>
        <begin position="3"/>
        <end position="63"/>
    </location>
</feature>
<dbReference type="KEGG" id="vg:22111581"/>
<dbReference type="InterPro" id="IPR036249">
    <property type="entry name" value="Thioredoxin-like_sf"/>
</dbReference>
<dbReference type="EMBL" id="KM507819">
    <property type="protein sequence ID" value="AIT14431.1"/>
    <property type="molecule type" value="Genomic_DNA"/>
</dbReference>
<dbReference type="RefSeq" id="YP_009102128.1">
    <property type="nucleotide sequence ID" value="NC_025447.1"/>
</dbReference>
<accession>A0A097EYC7</accession>
<dbReference type="CDD" id="cd02066">
    <property type="entry name" value="GRX_family"/>
    <property type="match status" value="1"/>
</dbReference>
<dbReference type="SUPFAM" id="SSF52833">
    <property type="entry name" value="Thioredoxin-like"/>
    <property type="match status" value="1"/>
</dbReference>
<dbReference type="Proteomes" id="UP000029889">
    <property type="component" value="Segment"/>
</dbReference>
<dbReference type="OrthoDB" id="25064at10239"/>
<proteinExistence type="predicted"/>
<dbReference type="PROSITE" id="PS51354">
    <property type="entry name" value="GLUTAREDOXIN_2"/>
    <property type="match status" value="1"/>
</dbReference>
<evidence type="ECO:0000313" key="3">
    <source>
        <dbReference type="Proteomes" id="UP000029889"/>
    </source>
</evidence>
<reference evidence="2 3" key="1">
    <citation type="submission" date="2014-09" db="EMBL/GenBank/DDBJ databases">
        <authorList>
            <person name="Lapin J.S."/>
            <person name="Pope W.H."/>
            <person name="Hua J."/>
            <person name="Ford M.E."/>
            <person name="Conway J.F."/>
            <person name="Hatfull G.F."/>
            <person name="Hendrix R.W."/>
        </authorList>
    </citation>
    <scope>NUCLEOTIDE SEQUENCE [LARGE SCALE GENOMIC DNA]</scope>
</reference>
<keyword evidence="3" id="KW-1185">Reference proteome</keyword>
<dbReference type="Pfam" id="PF00462">
    <property type="entry name" value="Glutaredoxin"/>
    <property type="match status" value="1"/>
</dbReference>
<organism evidence="2 3">
    <name type="scientific">Escherichia phage 121Q</name>
    <dbReference type="NCBI Taxonomy" id="1555202"/>
    <lineage>
        <taxon>Viruses</taxon>
        <taxon>Duplodnaviria</taxon>
        <taxon>Heunggongvirae</taxon>
        <taxon>Uroviricota</taxon>
        <taxon>Caudoviricetes</taxon>
        <taxon>Asteriusvirus</taxon>
        <taxon>Asteriusvirus av121Q</taxon>
    </lineage>
</organism>
<dbReference type="GeneID" id="22111581"/>
<dbReference type="InterPro" id="IPR002109">
    <property type="entry name" value="Glutaredoxin"/>
</dbReference>
<dbReference type="Gene3D" id="3.40.30.10">
    <property type="entry name" value="Glutaredoxin"/>
    <property type="match status" value="1"/>
</dbReference>
<sequence>MKVKIYGRKTGCKFCDTAKAVCEQNKFEMEFVDIVAEGIDGSKLSEICGEPVRQVPQIFVNDIYVPGGCTGFIEGLKEGRWN</sequence>
<gene>
    <name evidence="2" type="primary">541</name>
    <name evidence="2" type="ORF">PBI_121Q_541</name>
</gene>